<accession>A0AAD2CVG0</accession>
<gene>
    <name evidence="2" type="ORF">ECRASSUSDP1_LOCUS14059</name>
</gene>
<organism evidence="2 3">
    <name type="scientific">Euplotes crassus</name>
    <dbReference type="NCBI Taxonomy" id="5936"/>
    <lineage>
        <taxon>Eukaryota</taxon>
        <taxon>Sar</taxon>
        <taxon>Alveolata</taxon>
        <taxon>Ciliophora</taxon>
        <taxon>Intramacronucleata</taxon>
        <taxon>Spirotrichea</taxon>
        <taxon>Hypotrichia</taxon>
        <taxon>Euplotida</taxon>
        <taxon>Euplotidae</taxon>
        <taxon>Moneuplotes</taxon>
    </lineage>
</organism>
<sequence length="163" mass="18973">MSIKKHSKSGKNILKKIKSNHLKRKDSSSAERSPEYIKGEIFFNPKGMFQLRINQFREVTTASPYKGENRKVNISQRLYDALKDQTSKNSHSKEYRKSLIKYIKNDINPINRSALSLDIDSDDEKTKRLLKEYKKSINKAIGSKDFVTNLSKRFQNSRSDKNL</sequence>
<evidence type="ECO:0000313" key="2">
    <source>
        <dbReference type="EMBL" id="CAI2372726.1"/>
    </source>
</evidence>
<reference evidence="2" key="1">
    <citation type="submission" date="2023-07" db="EMBL/GenBank/DDBJ databases">
        <authorList>
            <consortium name="AG Swart"/>
            <person name="Singh M."/>
            <person name="Singh A."/>
            <person name="Seah K."/>
            <person name="Emmerich C."/>
        </authorList>
    </citation>
    <scope>NUCLEOTIDE SEQUENCE</scope>
    <source>
        <strain evidence="2">DP1</strain>
    </source>
</reference>
<proteinExistence type="predicted"/>
<feature type="region of interest" description="Disordered" evidence="1">
    <location>
        <begin position="1"/>
        <end position="31"/>
    </location>
</feature>
<feature type="compositionally biased region" description="Basic residues" evidence="1">
    <location>
        <begin position="1"/>
        <end position="24"/>
    </location>
</feature>
<dbReference type="AlphaFoldDB" id="A0AAD2CVG0"/>
<name>A0AAD2CVG0_EUPCR</name>
<dbReference type="EMBL" id="CAMPGE010014026">
    <property type="protein sequence ID" value="CAI2372726.1"/>
    <property type="molecule type" value="Genomic_DNA"/>
</dbReference>
<evidence type="ECO:0000313" key="3">
    <source>
        <dbReference type="Proteomes" id="UP001295684"/>
    </source>
</evidence>
<evidence type="ECO:0000256" key="1">
    <source>
        <dbReference type="SAM" id="MobiDB-lite"/>
    </source>
</evidence>
<protein>
    <submittedName>
        <fullName evidence="2">Uncharacterized protein</fullName>
    </submittedName>
</protein>
<dbReference type="Proteomes" id="UP001295684">
    <property type="component" value="Unassembled WGS sequence"/>
</dbReference>
<keyword evidence="3" id="KW-1185">Reference proteome</keyword>
<comment type="caution">
    <text evidence="2">The sequence shown here is derived from an EMBL/GenBank/DDBJ whole genome shotgun (WGS) entry which is preliminary data.</text>
</comment>